<keyword evidence="1" id="KW-1133">Transmembrane helix</keyword>
<keyword evidence="3" id="KW-1185">Reference proteome</keyword>
<evidence type="ECO:0000256" key="1">
    <source>
        <dbReference type="SAM" id="Phobius"/>
    </source>
</evidence>
<reference evidence="2 3" key="1">
    <citation type="submission" date="2020-08" db="EMBL/GenBank/DDBJ databases">
        <title>A Genomic Blueprint of the Chicken Gut Microbiome.</title>
        <authorList>
            <person name="Gilroy R."/>
            <person name="Ravi A."/>
            <person name="Getino M."/>
            <person name="Pursley I."/>
            <person name="Horton D.L."/>
            <person name="Alikhan N.-F."/>
            <person name="Baker D."/>
            <person name="Gharbi K."/>
            <person name="Hall N."/>
            <person name="Watson M."/>
            <person name="Adriaenssens E.M."/>
            <person name="Foster-Nyarko E."/>
            <person name="Jarju S."/>
            <person name="Secka A."/>
            <person name="Antonio M."/>
            <person name="Oren A."/>
            <person name="Chaudhuri R."/>
            <person name="La Ragione R.M."/>
            <person name="Hildebrand F."/>
            <person name="Pallen M.J."/>
        </authorList>
    </citation>
    <scope>NUCLEOTIDE SEQUENCE [LARGE SCALE GENOMIC DNA]</scope>
    <source>
        <strain evidence="2 3">Sa2BUA9</strain>
    </source>
</reference>
<organism evidence="2 3">
    <name type="scientific">Psychrobacillus faecigallinarum</name>
    <dbReference type="NCBI Taxonomy" id="2762235"/>
    <lineage>
        <taxon>Bacteria</taxon>
        <taxon>Bacillati</taxon>
        <taxon>Bacillota</taxon>
        <taxon>Bacilli</taxon>
        <taxon>Bacillales</taxon>
        <taxon>Bacillaceae</taxon>
        <taxon>Psychrobacillus</taxon>
    </lineage>
</organism>
<accession>A0ABR8RCW2</accession>
<keyword evidence="1" id="KW-0472">Membrane</keyword>
<dbReference type="Proteomes" id="UP000640786">
    <property type="component" value="Unassembled WGS sequence"/>
</dbReference>
<keyword evidence="1" id="KW-0812">Transmembrane</keyword>
<dbReference type="EMBL" id="JACSQO010000009">
    <property type="protein sequence ID" value="MBD7945545.1"/>
    <property type="molecule type" value="Genomic_DNA"/>
</dbReference>
<proteinExistence type="predicted"/>
<name>A0ABR8RCW2_9BACI</name>
<feature type="transmembrane region" description="Helical" evidence="1">
    <location>
        <begin position="52"/>
        <end position="71"/>
    </location>
</feature>
<feature type="transmembrane region" description="Helical" evidence="1">
    <location>
        <begin position="77"/>
        <end position="99"/>
    </location>
</feature>
<comment type="caution">
    <text evidence="2">The sequence shown here is derived from an EMBL/GenBank/DDBJ whole genome shotgun (WGS) entry which is preliminary data.</text>
</comment>
<sequence>MSGEFDWFTFLIGLPAAIAIMGITFFIFRRVGKKKRLFDERYNQVHSTARSYSWKVTTSALLVAWMIVIIVEGPGLSFFIMTGLWITHIVSYGIGAAVAEKKN</sequence>
<evidence type="ECO:0000313" key="3">
    <source>
        <dbReference type="Proteomes" id="UP000640786"/>
    </source>
</evidence>
<evidence type="ECO:0000313" key="2">
    <source>
        <dbReference type="EMBL" id="MBD7945545.1"/>
    </source>
</evidence>
<dbReference type="RefSeq" id="WP_191697592.1">
    <property type="nucleotide sequence ID" value="NZ_JACSQO010000009.1"/>
</dbReference>
<protein>
    <submittedName>
        <fullName evidence="2">DUF3796 domain-containing protein</fullName>
    </submittedName>
</protein>
<feature type="transmembrane region" description="Helical" evidence="1">
    <location>
        <begin position="12"/>
        <end position="31"/>
    </location>
</feature>
<gene>
    <name evidence="2" type="ORF">H9650_15650</name>
</gene>